<reference evidence="1 2" key="1">
    <citation type="submission" date="2018-06" db="EMBL/GenBank/DDBJ databases">
        <title>Comparative genomics reveals the genomic features of Rhizophagus irregularis, R. cerebriforme, R. diaphanum and Gigaspora rosea, and their symbiotic lifestyle signature.</title>
        <authorList>
            <person name="Morin E."/>
            <person name="San Clemente H."/>
            <person name="Chen E.C.H."/>
            <person name="De La Providencia I."/>
            <person name="Hainaut M."/>
            <person name="Kuo A."/>
            <person name="Kohler A."/>
            <person name="Murat C."/>
            <person name="Tang N."/>
            <person name="Roy S."/>
            <person name="Loubradou J."/>
            <person name="Henrissat B."/>
            <person name="Grigoriev I.V."/>
            <person name="Corradi N."/>
            <person name="Roux C."/>
            <person name="Martin F.M."/>
        </authorList>
    </citation>
    <scope>NUCLEOTIDE SEQUENCE [LARGE SCALE GENOMIC DNA]</scope>
    <source>
        <strain evidence="1 2">DAOM 227022</strain>
    </source>
</reference>
<dbReference type="Proteomes" id="UP000265703">
    <property type="component" value="Unassembled WGS sequence"/>
</dbReference>
<comment type="caution">
    <text evidence="1">The sequence shown here is derived from an EMBL/GenBank/DDBJ whole genome shotgun (WGS) entry which is preliminary data.</text>
</comment>
<organism evidence="1 2">
    <name type="scientific">Glomus cerebriforme</name>
    <dbReference type="NCBI Taxonomy" id="658196"/>
    <lineage>
        <taxon>Eukaryota</taxon>
        <taxon>Fungi</taxon>
        <taxon>Fungi incertae sedis</taxon>
        <taxon>Mucoromycota</taxon>
        <taxon>Glomeromycotina</taxon>
        <taxon>Glomeromycetes</taxon>
        <taxon>Glomerales</taxon>
        <taxon>Glomeraceae</taxon>
        <taxon>Glomus</taxon>
    </lineage>
</organism>
<sequence length="69" mass="7663">MKWITIDCNCIFAGCPQPPAFPTFYTVISSQPFLQGPPQPQVPNPLQRPGVAIDLYDIQQAIFRSMGPN</sequence>
<name>A0A397T5V5_9GLOM</name>
<dbReference type="AlphaFoldDB" id="A0A397T5V5"/>
<proteinExistence type="predicted"/>
<evidence type="ECO:0000313" key="1">
    <source>
        <dbReference type="EMBL" id="RIA91715.1"/>
    </source>
</evidence>
<keyword evidence="2" id="KW-1185">Reference proteome</keyword>
<evidence type="ECO:0000313" key="2">
    <source>
        <dbReference type="Proteomes" id="UP000265703"/>
    </source>
</evidence>
<dbReference type="STRING" id="658196.A0A397T5V5"/>
<accession>A0A397T5V5</accession>
<dbReference type="OrthoDB" id="2442379at2759"/>
<protein>
    <submittedName>
        <fullName evidence="1">Uncharacterized protein</fullName>
    </submittedName>
</protein>
<gene>
    <name evidence="1" type="ORF">C1645_766854</name>
</gene>
<dbReference type="EMBL" id="QKYT01000144">
    <property type="protein sequence ID" value="RIA91715.1"/>
    <property type="molecule type" value="Genomic_DNA"/>
</dbReference>